<feature type="transmembrane region" description="Helical" evidence="1">
    <location>
        <begin position="63"/>
        <end position="93"/>
    </location>
</feature>
<evidence type="ECO:0000256" key="1">
    <source>
        <dbReference type="SAM" id="Phobius"/>
    </source>
</evidence>
<feature type="transmembrane region" description="Helical" evidence="1">
    <location>
        <begin position="20"/>
        <end position="42"/>
    </location>
</feature>
<dbReference type="Pfam" id="PF14219">
    <property type="entry name" value="DUF4328"/>
    <property type="match status" value="1"/>
</dbReference>
<accession>A0A841CXB6</accession>
<dbReference type="Proteomes" id="UP000562352">
    <property type="component" value="Unassembled WGS sequence"/>
</dbReference>
<protein>
    <recommendedName>
        <fullName evidence="2">DUF4328 domain-containing protein</fullName>
    </recommendedName>
</protein>
<reference evidence="3 4" key="1">
    <citation type="submission" date="2020-08" db="EMBL/GenBank/DDBJ databases">
        <title>Genomic Encyclopedia of Type Strains, Phase III (KMG-III): the genomes of soil and plant-associated and newly described type strains.</title>
        <authorList>
            <person name="Whitman W."/>
        </authorList>
    </citation>
    <scope>NUCLEOTIDE SEQUENCE [LARGE SCALE GENOMIC DNA]</scope>
    <source>
        <strain evidence="3 4">CECT 3303</strain>
    </source>
</reference>
<name>A0A841CXB6_PLAVE</name>
<keyword evidence="1" id="KW-0812">Transmembrane</keyword>
<keyword evidence="1" id="KW-0472">Membrane</keyword>
<evidence type="ECO:0000313" key="3">
    <source>
        <dbReference type="EMBL" id="MBB5962571.1"/>
    </source>
</evidence>
<keyword evidence="4" id="KW-1185">Reference proteome</keyword>
<feature type="transmembrane region" description="Helical" evidence="1">
    <location>
        <begin position="113"/>
        <end position="131"/>
    </location>
</feature>
<dbReference type="EMBL" id="JACHJJ010000004">
    <property type="protein sequence ID" value="MBB5962571.1"/>
    <property type="molecule type" value="Genomic_DNA"/>
</dbReference>
<gene>
    <name evidence="3" type="ORF">FHS22_001832</name>
</gene>
<sequence>MRPAPSLPKRSASPRGRSASAVYAALAAQVAATTALVVFEAVRGERLAREIAALGGDTEAPGAQVLAGAATVFALLVLLAAATTAASAAAYLVWLAGAERHAGLRASRALAGWFVPVLNLVAPPVLLDRLWRASGPPAGQRGPWTALLAAWWLSWLGLLAGVVVRPALGSPGEASLTGLGPAELAAVVLSALLCAATVRQITALQTAGARRRRRAPAPRPVPQTAAQ</sequence>
<feature type="transmembrane region" description="Helical" evidence="1">
    <location>
        <begin position="143"/>
        <end position="164"/>
    </location>
</feature>
<dbReference type="InterPro" id="IPR025565">
    <property type="entry name" value="DUF4328"/>
</dbReference>
<feature type="transmembrane region" description="Helical" evidence="1">
    <location>
        <begin position="184"/>
        <end position="204"/>
    </location>
</feature>
<keyword evidence="1" id="KW-1133">Transmembrane helix</keyword>
<dbReference type="AlphaFoldDB" id="A0A841CXB6"/>
<evidence type="ECO:0000313" key="4">
    <source>
        <dbReference type="Proteomes" id="UP000562352"/>
    </source>
</evidence>
<organism evidence="3 4">
    <name type="scientific">Planomonospora venezuelensis</name>
    <dbReference type="NCBI Taxonomy" id="1999"/>
    <lineage>
        <taxon>Bacteria</taxon>
        <taxon>Bacillati</taxon>
        <taxon>Actinomycetota</taxon>
        <taxon>Actinomycetes</taxon>
        <taxon>Streptosporangiales</taxon>
        <taxon>Streptosporangiaceae</taxon>
        <taxon>Planomonospora</taxon>
    </lineage>
</organism>
<feature type="domain" description="DUF4328" evidence="2">
    <location>
        <begin position="59"/>
        <end position="203"/>
    </location>
</feature>
<proteinExistence type="predicted"/>
<evidence type="ECO:0000259" key="2">
    <source>
        <dbReference type="Pfam" id="PF14219"/>
    </source>
</evidence>
<dbReference type="RefSeq" id="WP_184940088.1">
    <property type="nucleotide sequence ID" value="NZ_BAAAWZ010000001.1"/>
</dbReference>
<comment type="caution">
    <text evidence="3">The sequence shown here is derived from an EMBL/GenBank/DDBJ whole genome shotgun (WGS) entry which is preliminary data.</text>
</comment>